<dbReference type="EMBL" id="FXAU01000001">
    <property type="protein sequence ID" value="SMG06715.1"/>
    <property type="molecule type" value="Genomic_DNA"/>
</dbReference>
<sequence>MRKRFPFLDLTENERKGYLFLLILLVAIVFFPFLYRMLKSEPPEEIASYIHLIEVKEESARAEDQAGATTWDRGDNIRPEQPLKGELFYFDPNDLPVADWRRLGFSDKQIAVIKNYENKGGRFYTKNDVAKIYSISSAAFNRIEPYLQFSKSRAVGNRLGQSKKDPIEKIKAPVVSIDLNKADTAMLRKLRGIGSVFAGRIVKFREALGGFHDVIQLREVYGISEELFVSISPFLTLDEATELEQLRINSASVEELAKHPYITWDNARLIARYREQHGDFSGIDDLENIYALNIDFLSKIEPYLNFN</sequence>
<dbReference type="PANTHER" id="PTHR21180">
    <property type="entry name" value="ENDONUCLEASE/EXONUCLEASE/PHOSPHATASE FAMILY DOMAIN-CONTAINING PROTEIN 1"/>
    <property type="match status" value="1"/>
</dbReference>
<dbReference type="Pfam" id="PF12836">
    <property type="entry name" value="HHH_3"/>
    <property type="match status" value="2"/>
</dbReference>
<dbReference type="RefSeq" id="WP_085471119.1">
    <property type="nucleotide sequence ID" value="NZ_FXAU01000001.1"/>
</dbReference>
<evidence type="ECO:0000313" key="2">
    <source>
        <dbReference type="EMBL" id="SMG06715.1"/>
    </source>
</evidence>
<keyword evidence="1" id="KW-0812">Transmembrane</keyword>
<name>A0A1X7HZF5_9SPHI</name>
<organism evidence="2 3">
    <name type="scientific">Sphingobacterium psychroaquaticum</name>
    <dbReference type="NCBI Taxonomy" id="561061"/>
    <lineage>
        <taxon>Bacteria</taxon>
        <taxon>Pseudomonadati</taxon>
        <taxon>Bacteroidota</taxon>
        <taxon>Sphingobacteriia</taxon>
        <taxon>Sphingobacteriales</taxon>
        <taxon>Sphingobacteriaceae</taxon>
        <taxon>Sphingobacterium</taxon>
    </lineage>
</organism>
<accession>A0A1X7HZF5</accession>
<proteinExistence type="predicted"/>
<dbReference type="PANTHER" id="PTHR21180:SF32">
    <property type="entry name" value="ENDONUCLEASE_EXONUCLEASE_PHOSPHATASE FAMILY DOMAIN-CONTAINING PROTEIN 1"/>
    <property type="match status" value="1"/>
</dbReference>
<dbReference type="InterPro" id="IPR010994">
    <property type="entry name" value="RuvA_2-like"/>
</dbReference>
<evidence type="ECO:0000256" key="1">
    <source>
        <dbReference type="SAM" id="Phobius"/>
    </source>
</evidence>
<gene>
    <name evidence="2" type="ORF">SAMN05660862_0207</name>
</gene>
<evidence type="ECO:0000313" key="3">
    <source>
        <dbReference type="Proteomes" id="UP000192980"/>
    </source>
</evidence>
<dbReference type="Gene3D" id="1.10.150.320">
    <property type="entry name" value="Photosystem II 12 kDa extrinsic protein"/>
    <property type="match status" value="1"/>
</dbReference>
<dbReference type="InterPro" id="IPR051675">
    <property type="entry name" value="Endo/Exo/Phosphatase_dom_1"/>
</dbReference>
<protein>
    <submittedName>
        <fullName evidence="2">Helix-hairpin-helix motif-containing protein</fullName>
    </submittedName>
</protein>
<dbReference type="OrthoDB" id="981124at2"/>
<keyword evidence="3" id="KW-1185">Reference proteome</keyword>
<reference evidence="2 3" key="1">
    <citation type="submission" date="2017-04" db="EMBL/GenBank/DDBJ databases">
        <authorList>
            <person name="Afonso C.L."/>
            <person name="Miller P.J."/>
            <person name="Scott M.A."/>
            <person name="Spackman E."/>
            <person name="Goraichik I."/>
            <person name="Dimitrov K.M."/>
            <person name="Suarez D.L."/>
            <person name="Swayne D.E."/>
        </authorList>
    </citation>
    <scope>NUCLEOTIDE SEQUENCE [LARGE SCALE GENOMIC DNA]</scope>
    <source>
        <strain evidence="2 3">DSM 22418</strain>
    </source>
</reference>
<dbReference type="Gene3D" id="1.10.150.280">
    <property type="entry name" value="AF1531-like domain"/>
    <property type="match status" value="1"/>
</dbReference>
<dbReference type="STRING" id="561061.SAMN05660862_0207"/>
<feature type="transmembrane region" description="Helical" evidence="1">
    <location>
        <begin position="17"/>
        <end position="35"/>
    </location>
</feature>
<keyword evidence="1" id="KW-1133">Transmembrane helix</keyword>
<dbReference type="SUPFAM" id="SSF47781">
    <property type="entry name" value="RuvA domain 2-like"/>
    <property type="match status" value="3"/>
</dbReference>
<keyword evidence="1" id="KW-0472">Membrane</keyword>
<dbReference type="AlphaFoldDB" id="A0A1X7HZF5"/>
<dbReference type="Proteomes" id="UP000192980">
    <property type="component" value="Unassembled WGS sequence"/>
</dbReference>